<evidence type="ECO:0000313" key="5">
    <source>
        <dbReference type="Proteomes" id="UP000294933"/>
    </source>
</evidence>
<proteinExistence type="predicted"/>
<organism evidence="4 5">
    <name type="scientific">Rickenella mellea</name>
    <dbReference type="NCBI Taxonomy" id="50990"/>
    <lineage>
        <taxon>Eukaryota</taxon>
        <taxon>Fungi</taxon>
        <taxon>Dikarya</taxon>
        <taxon>Basidiomycota</taxon>
        <taxon>Agaricomycotina</taxon>
        <taxon>Agaricomycetes</taxon>
        <taxon>Hymenochaetales</taxon>
        <taxon>Rickenellaceae</taxon>
        <taxon>Rickenella</taxon>
    </lineage>
</organism>
<dbReference type="OrthoDB" id="9971254at2759"/>
<dbReference type="InterPro" id="IPR043708">
    <property type="entry name" value="DUF5648"/>
</dbReference>
<keyword evidence="5" id="KW-1185">Reference proteome</keyword>
<name>A0A4Y7PMU1_9AGAM</name>
<sequence>MKFTISILAGLLWLGQTSALAVEARDSLEARQAGCTNPTLAVPFLRAFNAQVGDHFYTTDFGELVNAINNGGYASEGSAGSVFSAQTPSAFTVPFFRLFNPAVSDHFYTTSAAERNNAVANGGYISEGTAASVFATQVCGSVPLFRLFNPNINDHFYTTSAPERDNAVARGGYISEGTAAFVLPN</sequence>
<accession>A0A4Y7PMU1</accession>
<dbReference type="EMBL" id="ML170235">
    <property type="protein sequence ID" value="TDL16763.1"/>
    <property type="molecule type" value="Genomic_DNA"/>
</dbReference>
<evidence type="ECO:0000256" key="1">
    <source>
        <dbReference type="SAM" id="SignalP"/>
    </source>
</evidence>
<dbReference type="Pfam" id="PF18885">
    <property type="entry name" value="DUF5648"/>
    <property type="match status" value="1"/>
</dbReference>
<dbReference type="Proteomes" id="UP000294933">
    <property type="component" value="Unassembled WGS sequence"/>
</dbReference>
<feature type="domain" description="DUF5648" evidence="2">
    <location>
        <begin position="43"/>
        <end position="182"/>
    </location>
</feature>
<evidence type="ECO:0000259" key="2">
    <source>
        <dbReference type="Pfam" id="PF18885"/>
    </source>
</evidence>
<gene>
    <name evidence="3" type="ORF">BD410DRAFT_794963</name>
    <name evidence="4" type="ORF">BD410DRAFT_794966</name>
</gene>
<dbReference type="VEuPathDB" id="FungiDB:BD410DRAFT_794966"/>
<protein>
    <recommendedName>
        <fullName evidence="2">DUF5648 domain-containing protein</fullName>
    </recommendedName>
</protein>
<keyword evidence="1" id="KW-0732">Signal</keyword>
<feature type="signal peptide" evidence="1">
    <location>
        <begin position="1"/>
        <end position="19"/>
    </location>
</feature>
<reference evidence="4 5" key="1">
    <citation type="submission" date="2018-06" db="EMBL/GenBank/DDBJ databases">
        <title>A transcriptomic atlas of mushroom development highlights an independent origin of complex multicellularity.</title>
        <authorList>
            <consortium name="DOE Joint Genome Institute"/>
            <person name="Krizsan K."/>
            <person name="Almasi E."/>
            <person name="Merenyi Z."/>
            <person name="Sahu N."/>
            <person name="Viragh M."/>
            <person name="Koszo T."/>
            <person name="Mondo S."/>
            <person name="Kiss B."/>
            <person name="Balint B."/>
            <person name="Kues U."/>
            <person name="Barry K."/>
            <person name="Hegedus J.C."/>
            <person name="Henrissat B."/>
            <person name="Johnson J."/>
            <person name="Lipzen A."/>
            <person name="Ohm R."/>
            <person name="Nagy I."/>
            <person name="Pangilinan J."/>
            <person name="Yan J."/>
            <person name="Xiong Y."/>
            <person name="Grigoriev I.V."/>
            <person name="Hibbett D.S."/>
            <person name="Nagy L.G."/>
        </authorList>
    </citation>
    <scope>NUCLEOTIDE SEQUENCE [LARGE SCALE GENOMIC DNA]</scope>
    <source>
        <strain evidence="4 5">SZMC22713</strain>
    </source>
</reference>
<dbReference type="VEuPathDB" id="FungiDB:BD410DRAFT_794963"/>
<evidence type="ECO:0000313" key="4">
    <source>
        <dbReference type="EMBL" id="TDL16763.1"/>
    </source>
</evidence>
<evidence type="ECO:0000313" key="3">
    <source>
        <dbReference type="EMBL" id="TDL16762.1"/>
    </source>
</evidence>
<feature type="chain" id="PRO_5040601678" description="DUF5648 domain-containing protein" evidence="1">
    <location>
        <begin position="20"/>
        <end position="185"/>
    </location>
</feature>
<dbReference type="AlphaFoldDB" id="A0A4Y7PMU1"/>
<dbReference type="EMBL" id="ML170235">
    <property type="protein sequence ID" value="TDL16762.1"/>
    <property type="molecule type" value="Genomic_DNA"/>
</dbReference>